<evidence type="ECO:0000313" key="14">
    <source>
        <dbReference type="Proteomes" id="UP000178645"/>
    </source>
</evidence>
<dbReference type="CDD" id="cd00186">
    <property type="entry name" value="TOP1Ac"/>
    <property type="match status" value="1"/>
</dbReference>
<feature type="site" description="Interaction with DNA" evidence="10">
    <location>
        <position position="139"/>
    </location>
</feature>
<evidence type="ECO:0000259" key="12">
    <source>
        <dbReference type="PROSITE" id="PS52039"/>
    </source>
</evidence>
<feature type="site" description="Interaction with DNA" evidence="10">
    <location>
        <position position="138"/>
    </location>
</feature>
<dbReference type="GO" id="GO:0008270">
    <property type="term" value="F:zinc ion binding"/>
    <property type="evidence" value="ECO:0007669"/>
    <property type="project" value="UniProtKB-KW"/>
</dbReference>
<dbReference type="Proteomes" id="UP000178645">
    <property type="component" value="Unassembled WGS sequence"/>
</dbReference>
<gene>
    <name evidence="10" type="primary">topA</name>
    <name evidence="13" type="ORF">A3G53_03400</name>
</gene>
<feature type="domain" description="Topo IA-type catalytic" evidence="12">
    <location>
        <begin position="128"/>
        <end position="537"/>
    </location>
</feature>
<dbReference type="PANTHER" id="PTHR42785">
    <property type="entry name" value="DNA TOPOISOMERASE, TYPE IA, CORE"/>
    <property type="match status" value="1"/>
</dbReference>
<accession>A0A1F6Y7T2</accession>
<dbReference type="PROSITE" id="PS00396">
    <property type="entry name" value="TOPO_IA_1"/>
    <property type="match status" value="1"/>
</dbReference>
<dbReference type="InterPro" id="IPR013826">
    <property type="entry name" value="Topo_IA_cen_sub3"/>
</dbReference>
<dbReference type="Gene3D" id="2.70.20.10">
    <property type="entry name" value="Topoisomerase I, domain 3"/>
    <property type="match status" value="1"/>
</dbReference>
<feature type="domain" description="Toprim" evidence="11">
    <location>
        <begin position="1"/>
        <end position="112"/>
    </location>
</feature>
<comment type="subunit">
    <text evidence="10">Monomer.</text>
</comment>
<dbReference type="InterPro" id="IPR034149">
    <property type="entry name" value="TOPRIM_TopoI"/>
</dbReference>
<dbReference type="AlphaFoldDB" id="A0A1F6Y7T2"/>
<dbReference type="Gene3D" id="3.30.65.10">
    <property type="entry name" value="Bacterial Topoisomerase I, domain 1"/>
    <property type="match status" value="2"/>
</dbReference>
<feature type="site" description="Interaction with DNA" evidence="10">
    <location>
        <position position="154"/>
    </location>
</feature>
<keyword evidence="8 10" id="KW-0238">DNA-binding</keyword>
<feature type="active site" description="O-(5'-phospho-DNA)-tyrosine intermediate" evidence="10">
    <location>
        <position position="283"/>
    </location>
</feature>
<dbReference type="GO" id="GO:0003677">
    <property type="term" value="F:DNA binding"/>
    <property type="evidence" value="ECO:0007669"/>
    <property type="project" value="UniProtKB-KW"/>
</dbReference>
<dbReference type="InterPro" id="IPR006171">
    <property type="entry name" value="TOPRIM_dom"/>
</dbReference>
<evidence type="ECO:0000256" key="10">
    <source>
        <dbReference type="HAMAP-Rule" id="MF_00952"/>
    </source>
</evidence>
<evidence type="ECO:0000256" key="7">
    <source>
        <dbReference type="ARBA" id="ARBA00023029"/>
    </source>
</evidence>
<evidence type="ECO:0000256" key="2">
    <source>
        <dbReference type="ARBA" id="ARBA00009446"/>
    </source>
</evidence>
<dbReference type="Gene3D" id="3.40.50.140">
    <property type="match status" value="1"/>
</dbReference>
<dbReference type="EC" id="5.6.2.1" evidence="10"/>
<dbReference type="InterPro" id="IPR003601">
    <property type="entry name" value="Topo_IA_2"/>
</dbReference>
<proteinExistence type="inferred from homology"/>
<dbReference type="SMART" id="SM00493">
    <property type="entry name" value="TOPRIM"/>
    <property type="match status" value="1"/>
</dbReference>
<reference evidence="13 14" key="1">
    <citation type="journal article" date="2016" name="Nat. Commun.">
        <title>Thousands of microbial genomes shed light on interconnected biogeochemical processes in an aquifer system.</title>
        <authorList>
            <person name="Anantharaman K."/>
            <person name="Brown C.T."/>
            <person name="Hug L.A."/>
            <person name="Sharon I."/>
            <person name="Castelle C.J."/>
            <person name="Probst A.J."/>
            <person name="Thomas B.C."/>
            <person name="Singh A."/>
            <person name="Wilkins M.J."/>
            <person name="Karaoz U."/>
            <person name="Brodie E.L."/>
            <person name="Williams K.H."/>
            <person name="Hubbard S.S."/>
            <person name="Banfield J.F."/>
        </authorList>
    </citation>
    <scope>NUCLEOTIDE SEQUENCE [LARGE SCALE GENOMIC DNA]</scope>
</reference>
<dbReference type="Gene3D" id="1.10.460.10">
    <property type="entry name" value="Topoisomerase I, domain 2"/>
    <property type="match status" value="1"/>
</dbReference>
<dbReference type="Pfam" id="PF01131">
    <property type="entry name" value="Topoisom_bac"/>
    <property type="match status" value="1"/>
</dbReference>
<comment type="similarity">
    <text evidence="2 10">Belongs to the type IA topoisomerase family.</text>
</comment>
<feature type="site" description="Interaction with DNA" evidence="10">
    <location>
        <position position="142"/>
    </location>
</feature>
<dbReference type="InterPro" id="IPR028612">
    <property type="entry name" value="Topoisom_1_IA"/>
</dbReference>
<dbReference type="InterPro" id="IPR023406">
    <property type="entry name" value="Topo_IA_AS"/>
</dbReference>
<feature type="region of interest" description="Interaction with DNA" evidence="10">
    <location>
        <begin position="162"/>
        <end position="167"/>
    </location>
</feature>
<dbReference type="SUPFAM" id="SSF56712">
    <property type="entry name" value="Prokaryotic type I DNA topoisomerase"/>
    <property type="match status" value="1"/>
</dbReference>
<dbReference type="CDD" id="cd03363">
    <property type="entry name" value="TOPRIM_TopoIA_TopoI"/>
    <property type="match status" value="1"/>
</dbReference>
<evidence type="ECO:0000256" key="1">
    <source>
        <dbReference type="ARBA" id="ARBA00000213"/>
    </source>
</evidence>
<evidence type="ECO:0000256" key="9">
    <source>
        <dbReference type="ARBA" id="ARBA00023235"/>
    </source>
</evidence>
<dbReference type="SMART" id="SM00436">
    <property type="entry name" value="TOP1Bc"/>
    <property type="match status" value="1"/>
</dbReference>
<dbReference type="Pfam" id="PF01396">
    <property type="entry name" value="Zn_ribbon_Top1"/>
    <property type="match status" value="3"/>
</dbReference>
<comment type="caution">
    <text evidence="13">The sequence shown here is derived from an EMBL/GenBank/DDBJ whole genome shotgun (WGS) entry which is preliminary data.</text>
</comment>
<dbReference type="GO" id="GO:0005694">
    <property type="term" value="C:chromosome"/>
    <property type="evidence" value="ECO:0007669"/>
    <property type="project" value="InterPro"/>
</dbReference>
<dbReference type="Pfam" id="PF01751">
    <property type="entry name" value="Toprim"/>
    <property type="match status" value="1"/>
</dbReference>
<dbReference type="PROSITE" id="PS52039">
    <property type="entry name" value="TOPO_IA_2"/>
    <property type="match status" value="1"/>
</dbReference>
<keyword evidence="5" id="KW-0862">Zinc</keyword>
<comment type="function">
    <text evidence="10">Releases the supercoiling and torsional tension of DNA, which is introduced during the DNA replication and transcription, by transiently cleaving and rejoining one strand of the DNA duplex. Introduces a single-strand break via transesterification at a target site in duplex DNA. The scissile phosphodiester is attacked by the catalytic tyrosine of the enzyme, resulting in the formation of a DNA-(5'-phosphotyrosyl)-enzyme intermediate and the expulsion of a 3'-OH DNA strand. The free DNA strand then undergoes passage around the unbroken strand, thus removing DNA supercoils. Finally, in the religation step, the DNA 3'-OH attacks the covalent intermediate to expel the active-site tyrosine and restore the DNA phosphodiester backbone.</text>
</comment>
<evidence type="ECO:0000256" key="4">
    <source>
        <dbReference type="ARBA" id="ARBA00022771"/>
    </source>
</evidence>
<protein>
    <recommendedName>
        <fullName evidence="10">DNA topoisomerase 1</fullName>
        <ecNumber evidence="10">5.6.2.1</ecNumber>
    </recommendedName>
    <alternativeName>
        <fullName evidence="10">DNA topoisomerase I</fullName>
    </alternativeName>
</protein>
<name>A0A1F6Y7T2_9BACT</name>
<evidence type="ECO:0000259" key="11">
    <source>
        <dbReference type="PROSITE" id="PS50880"/>
    </source>
</evidence>
<sequence length="745" mass="83688">MKLLIVESPSKAKTIEKYLEGTYTVRASIGHIRDLPKSNKKAIDIEAGFVPFYEISKGKEKVVHELQGLAERADEIILATDPDREGEAIAWHVKEILDNVKAPIKRVRFYEITEEAVKEAIQNPEEINKKLVKAQEARRVLDRLVGYDLSGLIWKKVRYGLSAGRVQSPALRIIMEREREIRAFVPEKFWKILGLFATQRNQHITLTCSEEPRDEKLVEKILDVGKSGTWIIKDVKESEQKRTPRAPFTTSTLQQTASSRLGYSPSRTMQIAQKLYEAGHITYMRTDSTTLSSTAQGQILGFIEKGYGKEYVQSRVYKTKSKNAQEAHEAIRPTHINKLHSGHDDYDRLYRLIWERAVASQMADAKLLKTKVTAEIEGRSDLPDFSAIGSRLLFPGWLAVDQGARGEDVELPECKKGEHLKLIELSSEEKFTEPPGRYSEAGLIKELESRGIGRPSTYASIMRTLEDREYVRKDGKTLFPTDTGEVVSDFLEKHFANYISDTFTAEMEDELDEISRGEREYEKTLKDFYIPFAKDVKAKDKLEKATNLGDAPESIKCPKCGSAMIIKLARSGKFYSCSKYPDCDGALMLDGTELQGPKETGEMCPLCGEKKPAGPNGRSGGGKSGGGKLVVKERRDGSGTFIACSRYPKCKFIKSDEAEEAKKRTGIVCPVCKTGDITERKGRFGIFYSCSNYPTCKFAIKAKPTGNICKECGSLMMDGTKTIPERCSKKDCLNFRPDKIKKIES</sequence>
<dbReference type="GO" id="GO:0003917">
    <property type="term" value="F:DNA topoisomerase type I (single strand cut, ATP-independent) activity"/>
    <property type="evidence" value="ECO:0007669"/>
    <property type="project" value="UniProtKB-UniRule"/>
</dbReference>
<evidence type="ECO:0000313" key="13">
    <source>
        <dbReference type="EMBL" id="OGJ02430.1"/>
    </source>
</evidence>
<dbReference type="PANTHER" id="PTHR42785:SF1">
    <property type="entry name" value="DNA TOPOISOMERASE"/>
    <property type="match status" value="1"/>
</dbReference>
<dbReference type="PROSITE" id="PS50880">
    <property type="entry name" value="TOPRIM"/>
    <property type="match status" value="1"/>
</dbReference>
<keyword evidence="7 10" id="KW-0799">Topoisomerase</keyword>
<feature type="site" description="Interaction with DNA" evidence="10">
    <location>
        <position position="147"/>
    </location>
</feature>
<dbReference type="GO" id="GO:0006265">
    <property type="term" value="P:DNA topological change"/>
    <property type="evidence" value="ECO:0007669"/>
    <property type="project" value="UniProtKB-UniRule"/>
</dbReference>
<evidence type="ECO:0000256" key="5">
    <source>
        <dbReference type="ARBA" id="ARBA00022833"/>
    </source>
</evidence>
<feature type="site" description="Interaction with DNA" evidence="10">
    <location>
        <position position="31"/>
    </location>
</feature>
<dbReference type="PRINTS" id="PR00417">
    <property type="entry name" value="PRTPISMRASEI"/>
</dbReference>
<dbReference type="InterPro" id="IPR003602">
    <property type="entry name" value="Topo_IA_DNA-bd_dom"/>
</dbReference>
<dbReference type="NCBIfam" id="TIGR01051">
    <property type="entry name" value="topA_bact"/>
    <property type="match status" value="1"/>
</dbReference>
<dbReference type="InterPro" id="IPR000380">
    <property type="entry name" value="Topo_IA"/>
</dbReference>
<dbReference type="InterPro" id="IPR013497">
    <property type="entry name" value="Topo_IA_cen"/>
</dbReference>
<dbReference type="InterPro" id="IPR013825">
    <property type="entry name" value="Topo_IA_cen_sub2"/>
</dbReference>
<feature type="site" description="Interaction with DNA" evidence="10">
    <location>
        <position position="285"/>
    </location>
</feature>
<dbReference type="InterPro" id="IPR013498">
    <property type="entry name" value="Topo_IA_Znf"/>
</dbReference>
<feature type="site" description="Interaction with DNA" evidence="10">
    <location>
        <position position="468"/>
    </location>
</feature>
<organism evidence="13 14">
    <name type="scientific">Candidatus Nomurabacteria bacterium RIFCSPLOWO2_12_FULL_44_11</name>
    <dbReference type="NCBI Taxonomy" id="1801796"/>
    <lineage>
        <taxon>Bacteria</taxon>
        <taxon>Candidatus Nomuraibacteriota</taxon>
    </lineage>
</organism>
<keyword evidence="4" id="KW-0863">Zinc-finger</keyword>
<dbReference type="HAMAP" id="MF_00952">
    <property type="entry name" value="Topoisom_1_prok"/>
    <property type="match status" value="1"/>
</dbReference>
<keyword evidence="6" id="KW-0460">Magnesium</keyword>
<dbReference type="InterPro" id="IPR023405">
    <property type="entry name" value="Topo_IA_core_domain"/>
</dbReference>
<dbReference type="Gene3D" id="1.10.290.10">
    <property type="entry name" value="Topoisomerase I, domain 4"/>
    <property type="match status" value="1"/>
</dbReference>
<dbReference type="InterPro" id="IPR013824">
    <property type="entry name" value="Topo_IA_cen_sub1"/>
</dbReference>
<dbReference type="InterPro" id="IPR005733">
    <property type="entry name" value="TopoI_bac-type"/>
</dbReference>
<keyword evidence="9 10" id="KW-0413">Isomerase</keyword>
<evidence type="ECO:0000256" key="3">
    <source>
        <dbReference type="ARBA" id="ARBA00022723"/>
    </source>
</evidence>
<evidence type="ECO:0000256" key="6">
    <source>
        <dbReference type="ARBA" id="ARBA00022842"/>
    </source>
</evidence>
<dbReference type="EMBL" id="MFVU01000002">
    <property type="protein sequence ID" value="OGJ02430.1"/>
    <property type="molecule type" value="Genomic_DNA"/>
</dbReference>
<dbReference type="SUPFAM" id="SSF57783">
    <property type="entry name" value="Zinc beta-ribbon"/>
    <property type="match status" value="1"/>
</dbReference>
<keyword evidence="3" id="KW-0479">Metal-binding</keyword>
<dbReference type="SMART" id="SM00437">
    <property type="entry name" value="TOP1Ac"/>
    <property type="match status" value="1"/>
</dbReference>
<comment type="catalytic activity">
    <reaction evidence="1 10">
        <text>ATP-independent breakage of single-stranded DNA, followed by passage and rejoining.</text>
        <dbReference type="EC" id="5.6.2.1"/>
    </reaction>
</comment>
<evidence type="ECO:0000256" key="8">
    <source>
        <dbReference type="ARBA" id="ARBA00023125"/>
    </source>
</evidence>